<dbReference type="KEGG" id="slx:SLAV_01215"/>
<dbReference type="RefSeq" id="WP_030226862.1">
    <property type="nucleotide sequence ID" value="NZ_CP024985.1"/>
</dbReference>
<gene>
    <name evidence="2" type="ORF">SLAV_01215</name>
</gene>
<feature type="region of interest" description="Disordered" evidence="1">
    <location>
        <begin position="1"/>
        <end position="24"/>
    </location>
</feature>
<accession>A0A2K8P5Z4</accession>
<evidence type="ECO:0000256" key="1">
    <source>
        <dbReference type="SAM" id="MobiDB-lite"/>
    </source>
</evidence>
<proteinExistence type="predicted"/>
<dbReference type="EMBL" id="CP024985">
    <property type="protein sequence ID" value="ATZ22172.1"/>
    <property type="molecule type" value="Genomic_DNA"/>
</dbReference>
<evidence type="ECO:0000313" key="2">
    <source>
        <dbReference type="EMBL" id="ATZ22172.1"/>
    </source>
</evidence>
<dbReference type="GeneID" id="49381439"/>
<keyword evidence="3" id="KW-1185">Reference proteome</keyword>
<evidence type="ECO:0000313" key="3">
    <source>
        <dbReference type="Proteomes" id="UP000231791"/>
    </source>
</evidence>
<dbReference type="AlphaFoldDB" id="A0A2K8P5Z4"/>
<protein>
    <submittedName>
        <fullName evidence="2">Uncharacterized protein</fullName>
    </submittedName>
</protein>
<sequence length="172" mass="19049">MRGKRSSASRRALQARARPRRSADDLLKEFRPKWEKEAAQQQLTGEALAAFRQQILDSDIPQVYCDTDGLFNLRYHIHLNKAAVEAISWNTDVVLEALEWAAVGVLMTDELLSPLEAFIMAEVSVIQATGRANSNGQARLVGVFPIPIPIVESDDDWDTAGKIGDIIHHMGG</sequence>
<organism evidence="2 3">
    <name type="scientific">Streptomyces lavendulae subsp. lavendulae</name>
    <dbReference type="NCBI Taxonomy" id="58340"/>
    <lineage>
        <taxon>Bacteria</taxon>
        <taxon>Bacillati</taxon>
        <taxon>Actinomycetota</taxon>
        <taxon>Actinomycetes</taxon>
        <taxon>Kitasatosporales</taxon>
        <taxon>Streptomycetaceae</taxon>
        <taxon>Streptomyces</taxon>
    </lineage>
</organism>
<dbReference type="Proteomes" id="UP000231791">
    <property type="component" value="Chromosome"/>
</dbReference>
<reference evidence="2 3" key="1">
    <citation type="submission" date="2017-11" db="EMBL/GenBank/DDBJ databases">
        <title>Complete genome sequence of Streptomyces lavendulae subsp. lavendulae CCM 3239 (formerly 'Streptomyces aureofaciens CCM 3239'), the producer of the angucycline-type antibiotic auricin.</title>
        <authorList>
            <person name="Busche T."/>
            <person name="Novakova R."/>
            <person name="Al'Dilaimi A."/>
            <person name="Homerova D."/>
            <person name="Feckova L."/>
            <person name="Rezuchova B."/>
            <person name="Mingyar E."/>
            <person name="Csolleiova D."/>
            <person name="Bekeova C."/>
            <person name="Winkler A."/>
            <person name="Sevcikova B."/>
            <person name="Kalinowski J."/>
            <person name="Kormanec J."/>
            <person name="Ruckert C."/>
        </authorList>
    </citation>
    <scope>NUCLEOTIDE SEQUENCE [LARGE SCALE GENOMIC DNA]</scope>
    <source>
        <strain evidence="2 3">CCM 3239</strain>
    </source>
</reference>
<name>A0A2K8P5Z4_STRLA</name>